<dbReference type="STRING" id="641025.SAMN05421507_12176"/>
<evidence type="ECO:0000313" key="2">
    <source>
        <dbReference type="EMBL" id="SDP92956.1"/>
    </source>
</evidence>
<keyword evidence="3" id="KW-1185">Reference proteome</keyword>
<dbReference type="RefSeq" id="WP_176960101.1">
    <property type="nucleotide sequence ID" value="NZ_FNIX01000021.1"/>
</dbReference>
<dbReference type="Proteomes" id="UP000199691">
    <property type="component" value="Unassembled WGS sequence"/>
</dbReference>
<protein>
    <submittedName>
        <fullName evidence="2">Uncharacterized protein</fullName>
    </submittedName>
</protein>
<name>A0A1H0WRU8_9PSEU</name>
<feature type="region of interest" description="Disordered" evidence="1">
    <location>
        <begin position="1"/>
        <end position="25"/>
    </location>
</feature>
<sequence>MTTREEFELRKGRRPGGTGIWAPVFPEPREPQEWVVQADDEPVIVRSVD</sequence>
<dbReference type="AlphaFoldDB" id="A0A1H0WRU8"/>
<evidence type="ECO:0000256" key="1">
    <source>
        <dbReference type="SAM" id="MobiDB-lite"/>
    </source>
</evidence>
<feature type="compositionally biased region" description="Basic and acidic residues" evidence="1">
    <location>
        <begin position="1"/>
        <end position="10"/>
    </location>
</feature>
<proteinExistence type="predicted"/>
<accession>A0A1H0WRU8</accession>
<reference evidence="3" key="1">
    <citation type="submission" date="2016-10" db="EMBL/GenBank/DDBJ databases">
        <authorList>
            <person name="Varghese N."/>
            <person name="Submissions S."/>
        </authorList>
    </citation>
    <scope>NUCLEOTIDE SEQUENCE [LARGE SCALE GENOMIC DNA]</scope>
    <source>
        <strain evidence="3">CGMCC 4.6609</strain>
    </source>
</reference>
<gene>
    <name evidence="2" type="ORF">SAMN05421507_12176</name>
</gene>
<organism evidence="2 3">
    <name type="scientific">Lentzea jiangxiensis</name>
    <dbReference type="NCBI Taxonomy" id="641025"/>
    <lineage>
        <taxon>Bacteria</taxon>
        <taxon>Bacillati</taxon>
        <taxon>Actinomycetota</taxon>
        <taxon>Actinomycetes</taxon>
        <taxon>Pseudonocardiales</taxon>
        <taxon>Pseudonocardiaceae</taxon>
        <taxon>Lentzea</taxon>
    </lineage>
</organism>
<dbReference type="EMBL" id="FNIX01000021">
    <property type="protein sequence ID" value="SDP92956.1"/>
    <property type="molecule type" value="Genomic_DNA"/>
</dbReference>
<evidence type="ECO:0000313" key="3">
    <source>
        <dbReference type="Proteomes" id="UP000199691"/>
    </source>
</evidence>